<dbReference type="GO" id="GO:0005524">
    <property type="term" value="F:ATP binding"/>
    <property type="evidence" value="ECO:0007669"/>
    <property type="project" value="UniProtKB-KW"/>
</dbReference>
<dbReference type="PANTHER" id="PTHR43790:SF9">
    <property type="entry name" value="GALACTOFURANOSE TRANSPORTER ATP-BINDING PROTEIN YTFR"/>
    <property type="match status" value="1"/>
</dbReference>
<dbReference type="GO" id="GO:0016887">
    <property type="term" value="F:ATP hydrolysis activity"/>
    <property type="evidence" value="ECO:0007669"/>
    <property type="project" value="InterPro"/>
</dbReference>
<sequence>MSDRAKQRPLIDIKGCSVTFPNVKALDDVSFTLYPGECLALAGENGAGKSTLAKIIIGAYKGDIKSFEVDGQDVLNKNYNVKMSQQMGIAVVHQELQLIPELNGIENIFIGNYTKKGMFVDWKALKRKAQEILEFLQCDIPLEVPVKKLRMAEQQIIQLAKAIVVKAKVVILDELTAVLQESDIENIFRLVRLLKAQGIGIIYISHRLDEIFEVCDRFSVMCDGKLTHSGNVADIDKDKLITMMIGRELKQVFPKVNTKLGETVLELKNFTSEKAFKNIDMTLKKGEVVGIAGLVGAGKTELINSIFGSYPLKCGNLFLNGRKVKIKSPIDAVKNKIALVPDERKRLGLILGADIKTNTSLVSLRRYKRLRGLFLDHKREAKEAFLMCEKMKLNYSSINQKAGKLSGGNQQKIVIGKWLLEEAEIIIFDEPTRGIDVGAKSEIYKLVNQLTQEGKSVIIVSPELEELIGLSNRVYIMFEGRFKGCVEGDAITQENIINKMLGV</sequence>
<dbReference type="RefSeq" id="WP_147273166.1">
    <property type="nucleotide sequence ID" value="NZ_QPJT01000010.1"/>
</dbReference>
<name>A0A369B4R1_9FIRM</name>
<evidence type="ECO:0000259" key="5">
    <source>
        <dbReference type="PROSITE" id="PS50893"/>
    </source>
</evidence>
<feature type="domain" description="ABC transporter" evidence="5">
    <location>
        <begin position="258"/>
        <end position="503"/>
    </location>
</feature>
<organism evidence="6 7">
    <name type="scientific">Anaerobacterium chartisolvens</name>
    <dbReference type="NCBI Taxonomy" id="1297424"/>
    <lineage>
        <taxon>Bacteria</taxon>
        <taxon>Bacillati</taxon>
        <taxon>Bacillota</taxon>
        <taxon>Clostridia</taxon>
        <taxon>Eubacteriales</taxon>
        <taxon>Oscillospiraceae</taxon>
        <taxon>Anaerobacterium</taxon>
    </lineage>
</organism>
<keyword evidence="4 6" id="KW-0067">ATP-binding</keyword>
<evidence type="ECO:0000256" key="1">
    <source>
        <dbReference type="ARBA" id="ARBA00022448"/>
    </source>
</evidence>
<evidence type="ECO:0000313" key="6">
    <source>
        <dbReference type="EMBL" id="RCX16540.1"/>
    </source>
</evidence>
<comment type="caution">
    <text evidence="6">The sequence shown here is derived from an EMBL/GenBank/DDBJ whole genome shotgun (WGS) entry which is preliminary data.</text>
</comment>
<dbReference type="InterPro" id="IPR050107">
    <property type="entry name" value="ABC_carbohydrate_import_ATPase"/>
</dbReference>
<keyword evidence="2" id="KW-0677">Repeat</keyword>
<keyword evidence="7" id="KW-1185">Reference proteome</keyword>
<gene>
    <name evidence="6" type="ORF">DFR58_11033</name>
</gene>
<dbReference type="OrthoDB" id="9766104at2"/>
<dbReference type="PROSITE" id="PS50893">
    <property type="entry name" value="ABC_TRANSPORTER_2"/>
    <property type="match status" value="2"/>
</dbReference>
<evidence type="ECO:0000256" key="3">
    <source>
        <dbReference type="ARBA" id="ARBA00022741"/>
    </source>
</evidence>
<dbReference type="InterPro" id="IPR027417">
    <property type="entry name" value="P-loop_NTPase"/>
</dbReference>
<evidence type="ECO:0000313" key="7">
    <source>
        <dbReference type="Proteomes" id="UP000253034"/>
    </source>
</evidence>
<dbReference type="InterPro" id="IPR017871">
    <property type="entry name" value="ABC_transporter-like_CS"/>
</dbReference>
<keyword evidence="3" id="KW-0547">Nucleotide-binding</keyword>
<evidence type="ECO:0000256" key="4">
    <source>
        <dbReference type="ARBA" id="ARBA00022840"/>
    </source>
</evidence>
<dbReference type="InterPro" id="IPR003593">
    <property type="entry name" value="AAA+_ATPase"/>
</dbReference>
<dbReference type="InterPro" id="IPR003439">
    <property type="entry name" value="ABC_transporter-like_ATP-bd"/>
</dbReference>
<dbReference type="PROSITE" id="PS00211">
    <property type="entry name" value="ABC_TRANSPORTER_1"/>
    <property type="match status" value="1"/>
</dbReference>
<dbReference type="CDD" id="cd03215">
    <property type="entry name" value="ABC_Carb_Monos_II"/>
    <property type="match status" value="1"/>
</dbReference>
<dbReference type="SUPFAM" id="SSF52540">
    <property type="entry name" value="P-loop containing nucleoside triphosphate hydrolases"/>
    <property type="match status" value="2"/>
</dbReference>
<evidence type="ECO:0000256" key="2">
    <source>
        <dbReference type="ARBA" id="ARBA00022737"/>
    </source>
</evidence>
<accession>A0A369B4R1</accession>
<reference evidence="6 7" key="1">
    <citation type="submission" date="2018-07" db="EMBL/GenBank/DDBJ databases">
        <title>Genomic Encyclopedia of Type Strains, Phase IV (KMG-IV): sequencing the most valuable type-strain genomes for metagenomic binning, comparative biology and taxonomic classification.</title>
        <authorList>
            <person name="Goeker M."/>
        </authorList>
    </citation>
    <scope>NUCLEOTIDE SEQUENCE [LARGE SCALE GENOMIC DNA]</scope>
    <source>
        <strain evidence="6 7">DSM 27016</strain>
    </source>
</reference>
<feature type="domain" description="ABC transporter" evidence="5">
    <location>
        <begin position="11"/>
        <end position="248"/>
    </location>
</feature>
<dbReference type="Gene3D" id="3.40.50.300">
    <property type="entry name" value="P-loop containing nucleotide triphosphate hydrolases"/>
    <property type="match status" value="2"/>
</dbReference>
<dbReference type="CDD" id="cd03216">
    <property type="entry name" value="ABC_Carb_Monos_I"/>
    <property type="match status" value="1"/>
</dbReference>
<dbReference type="PANTHER" id="PTHR43790">
    <property type="entry name" value="CARBOHYDRATE TRANSPORT ATP-BINDING PROTEIN MG119-RELATED"/>
    <property type="match status" value="1"/>
</dbReference>
<dbReference type="Proteomes" id="UP000253034">
    <property type="component" value="Unassembled WGS sequence"/>
</dbReference>
<dbReference type="Pfam" id="PF00005">
    <property type="entry name" value="ABC_tran"/>
    <property type="match status" value="2"/>
</dbReference>
<protein>
    <submittedName>
        <fullName evidence="6">Ribose transport system ATP-binding protein</fullName>
    </submittedName>
</protein>
<keyword evidence="1" id="KW-0813">Transport</keyword>
<dbReference type="EMBL" id="QPJT01000010">
    <property type="protein sequence ID" value="RCX16540.1"/>
    <property type="molecule type" value="Genomic_DNA"/>
</dbReference>
<proteinExistence type="predicted"/>
<dbReference type="AlphaFoldDB" id="A0A369B4R1"/>
<dbReference type="SMART" id="SM00382">
    <property type="entry name" value="AAA"/>
    <property type="match status" value="2"/>
</dbReference>